<dbReference type="SUPFAM" id="SSF53756">
    <property type="entry name" value="UDP-Glycosyltransferase/glycogen phosphorylase"/>
    <property type="match status" value="1"/>
</dbReference>
<keyword evidence="3" id="KW-1185">Reference proteome</keyword>
<organism evidence="2 3">
    <name type="scientific">Arcobacter roscoffensis</name>
    <dbReference type="NCBI Taxonomy" id="2961520"/>
    <lineage>
        <taxon>Bacteria</taxon>
        <taxon>Pseudomonadati</taxon>
        <taxon>Campylobacterota</taxon>
        <taxon>Epsilonproteobacteria</taxon>
        <taxon>Campylobacterales</taxon>
        <taxon>Arcobacteraceae</taxon>
        <taxon>Arcobacter</taxon>
    </lineage>
</organism>
<reference evidence="2" key="1">
    <citation type="submission" date="2022-07" db="EMBL/GenBank/DDBJ databases">
        <title>Arcobacter roscoffensis sp. nov., a marine bacterium isolated from coastal seawater collected from Roscoff, France.</title>
        <authorList>
            <person name="Pascual J."/>
            <person name="Lepeaux C."/>
            <person name="Methner A."/>
            <person name="Overmann J."/>
        </authorList>
    </citation>
    <scope>NUCLEOTIDE SEQUENCE</scope>
    <source>
        <strain evidence="2">ARW1-2F2</strain>
    </source>
</reference>
<dbReference type="PANTHER" id="PTHR12526">
    <property type="entry name" value="GLYCOSYLTRANSFERASE"/>
    <property type="match status" value="1"/>
</dbReference>
<feature type="domain" description="Glycosyl transferase family 1" evidence="1">
    <location>
        <begin position="176"/>
        <end position="333"/>
    </location>
</feature>
<dbReference type="Pfam" id="PF00534">
    <property type="entry name" value="Glycos_transf_1"/>
    <property type="match status" value="1"/>
</dbReference>
<dbReference type="PANTHER" id="PTHR12526:SF630">
    <property type="entry name" value="GLYCOSYLTRANSFERASE"/>
    <property type="match status" value="1"/>
</dbReference>
<evidence type="ECO:0000259" key="1">
    <source>
        <dbReference type="Pfam" id="PF00534"/>
    </source>
</evidence>
<sequence>MKLLYITNGINGSGGLERVLSIKASYFTDVFNYEVNILTLNDGNKNIFFDFSRNIKFHDIKINKSNPFTFISSYKNGIQNVIENILPDIIIVCDDGLKGMLFPIIFGKKIPTIYERHAAKELNINSKLLFFLIRPILNMFDKFVLLTNGNKLDWKGVNSQVINNPIPLENYNPDYIFEKKEKIVLAVGSNSFHKGFDLLINSWKIVHEKYPEWNLKIFGKKNPRLGLESLIDLYNLSSSIQLNNPEKNISEKYKSASIYALSSRHEGFGMVLVEAMSFGVACVSFDCPHGPKDIISNGEDGFIVENGNINKFADKLIYLIENENKRLEFGHKALENVKRFDIENIALEWERLFNQLVKNK</sequence>
<dbReference type="EMBL" id="CP100595">
    <property type="protein sequence ID" value="UTJ05791.1"/>
    <property type="molecule type" value="Genomic_DNA"/>
</dbReference>
<dbReference type="Proteomes" id="UP001060012">
    <property type="component" value="Chromosome"/>
</dbReference>
<evidence type="ECO:0000313" key="3">
    <source>
        <dbReference type="Proteomes" id="UP001060012"/>
    </source>
</evidence>
<evidence type="ECO:0000313" key="2">
    <source>
        <dbReference type="EMBL" id="UTJ05791.1"/>
    </source>
</evidence>
<dbReference type="RefSeq" id="WP_254575972.1">
    <property type="nucleotide sequence ID" value="NZ_CP100595.1"/>
</dbReference>
<accession>A0ABY5E0R7</accession>
<protein>
    <submittedName>
        <fullName evidence="2">Glycosyltransferase family 4 protein</fullName>
    </submittedName>
</protein>
<name>A0ABY5E0R7_9BACT</name>
<gene>
    <name evidence="2" type="ORF">NJU99_11105</name>
</gene>
<dbReference type="CDD" id="cd03820">
    <property type="entry name" value="GT4_AmsD-like"/>
    <property type="match status" value="1"/>
</dbReference>
<dbReference type="Gene3D" id="3.40.50.2000">
    <property type="entry name" value="Glycogen Phosphorylase B"/>
    <property type="match status" value="2"/>
</dbReference>
<dbReference type="InterPro" id="IPR001296">
    <property type="entry name" value="Glyco_trans_1"/>
</dbReference>
<proteinExistence type="predicted"/>